<organism evidence="5 6">
    <name type="scientific">Inquilinus ginsengisoli</name>
    <dbReference type="NCBI Taxonomy" id="363840"/>
    <lineage>
        <taxon>Bacteria</taxon>
        <taxon>Pseudomonadati</taxon>
        <taxon>Pseudomonadota</taxon>
        <taxon>Alphaproteobacteria</taxon>
        <taxon>Rhodospirillales</taxon>
        <taxon>Rhodospirillaceae</taxon>
        <taxon>Inquilinus</taxon>
    </lineage>
</organism>
<gene>
    <name evidence="5" type="ORF">E9232_004177</name>
</gene>
<feature type="signal peptide" evidence="2">
    <location>
        <begin position="1"/>
        <end position="26"/>
    </location>
</feature>
<dbReference type="SUPFAM" id="SSF47090">
    <property type="entry name" value="PGBD-like"/>
    <property type="match status" value="1"/>
</dbReference>
<dbReference type="InterPro" id="IPR011600">
    <property type="entry name" value="Pept_C14_caspase"/>
</dbReference>
<sequence length="433" mass="43724">MRHSWLSALLAPALCALALVPQQASAEAAKVALVIGNSAYQGGPPLAACDQSARGVGTWLQRQGFQVEQAIDVSSVAMRSAIGNFVTLASGAPQKTAIIYVCTYAAVSNQRLFMLPVDTDPRQPTRLETQGIIVKALLNTLVGTNGVLFADLGMAPDKNAADAVDLLQSGLSPGVHFAFVARNDGGIGQLGHGLPGLLGNSGQDWGRLASAFQAQNGPSRADRLTVFAPPTGPMTTAQDITGGSAPVPPPAVVAVAAPPPPSPPPPAVVAPPPAPAAAPEKAPEPPAAPAPAAAEVAPPPAPPSAEPPKPAVPMPLQLVPPHPLAGTPPVETTTAAADQPTPPAPATSGVGAPTPPDAAVATPAAVPPTPRADARTSRIQTALARRGFYAGAPSGRMDSRTKDAIRAFQTTLGDRPTGVLTQIEIAKLLNIGQ</sequence>
<dbReference type="InterPro" id="IPR036366">
    <property type="entry name" value="PGBDSf"/>
</dbReference>
<feature type="compositionally biased region" description="Pro residues" evidence="1">
    <location>
        <begin position="256"/>
        <end position="276"/>
    </location>
</feature>
<feature type="chain" id="PRO_5046392316" description="Caspase family p20 domain-containing protein" evidence="2">
    <location>
        <begin position="27"/>
        <end position="433"/>
    </location>
</feature>
<evidence type="ECO:0008006" key="7">
    <source>
        <dbReference type="Google" id="ProtNLM"/>
    </source>
</evidence>
<accession>A0ABU1JSQ3</accession>
<evidence type="ECO:0000313" key="6">
    <source>
        <dbReference type="Proteomes" id="UP001262410"/>
    </source>
</evidence>
<reference evidence="5 6" key="1">
    <citation type="submission" date="2023-07" db="EMBL/GenBank/DDBJ databases">
        <title>Sorghum-associated microbial communities from plants grown in Nebraska, USA.</title>
        <authorList>
            <person name="Schachtman D."/>
        </authorList>
    </citation>
    <scope>NUCLEOTIDE SEQUENCE [LARGE SCALE GENOMIC DNA]</scope>
    <source>
        <strain evidence="5 6">584</strain>
    </source>
</reference>
<dbReference type="Gene3D" id="1.10.101.10">
    <property type="entry name" value="PGBD-like superfamily/PGBD"/>
    <property type="match status" value="1"/>
</dbReference>
<feature type="domain" description="Peptidase C14 caspase" evidence="3">
    <location>
        <begin position="30"/>
        <end position="152"/>
    </location>
</feature>
<feature type="compositionally biased region" description="Pro residues" evidence="1">
    <location>
        <begin position="297"/>
        <end position="323"/>
    </location>
</feature>
<feature type="domain" description="Peptidoglycan binding-like" evidence="4">
    <location>
        <begin position="377"/>
        <end position="422"/>
    </location>
</feature>
<dbReference type="InterPro" id="IPR036365">
    <property type="entry name" value="PGBD-like_sf"/>
</dbReference>
<protein>
    <recommendedName>
        <fullName evidence="7">Caspase family p20 domain-containing protein</fullName>
    </recommendedName>
</protein>
<keyword evidence="2" id="KW-0732">Signal</keyword>
<dbReference type="PANTHER" id="PTHR22576">
    <property type="entry name" value="MUCOSA ASSOCIATED LYMPHOID TISSUE LYMPHOMA TRANSLOCATION PROTEIN 1/PARACASPASE"/>
    <property type="match status" value="1"/>
</dbReference>
<evidence type="ECO:0000313" key="5">
    <source>
        <dbReference type="EMBL" id="MDR6291643.1"/>
    </source>
</evidence>
<dbReference type="InterPro" id="IPR052039">
    <property type="entry name" value="Caspase-related_regulators"/>
</dbReference>
<evidence type="ECO:0000259" key="4">
    <source>
        <dbReference type="Pfam" id="PF01471"/>
    </source>
</evidence>
<dbReference type="Gene3D" id="3.40.50.1460">
    <property type="match status" value="1"/>
</dbReference>
<evidence type="ECO:0000256" key="1">
    <source>
        <dbReference type="SAM" id="MobiDB-lite"/>
    </source>
</evidence>
<dbReference type="Pfam" id="PF01471">
    <property type="entry name" value="PG_binding_1"/>
    <property type="match status" value="1"/>
</dbReference>
<dbReference type="InterPro" id="IPR002477">
    <property type="entry name" value="Peptidoglycan-bd-like"/>
</dbReference>
<dbReference type="SUPFAM" id="SSF52129">
    <property type="entry name" value="Caspase-like"/>
    <property type="match status" value="1"/>
</dbReference>
<evidence type="ECO:0000259" key="3">
    <source>
        <dbReference type="Pfam" id="PF00656"/>
    </source>
</evidence>
<keyword evidence="6" id="KW-1185">Reference proteome</keyword>
<dbReference type="PANTHER" id="PTHR22576:SF37">
    <property type="entry name" value="MUCOSA-ASSOCIATED LYMPHOID TISSUE LYMPHOMA TRANSLOCATION PROTEIN 1"/>
    <property type="match status" value="1"/>
</dbReference>
<name>A0ABU1JSQ3_9PROT</name>
<evidence type="ECO:0000256" key="2">
    <source>
        <dbReference type="SAM" id="SignalP"/>
    </source>
</evidence>
<dbReference type="Pfam" id="PF00656">
    <property type="entry name" value="Peptidase_C14"/>
    <property type="match status" value="1"/>
</dbReference>
<dbReference type="RefSeq" id="WP_309797039.1">
    <property type="nucleotide sequence ID" value="NZ_JAVDPW010000007.1"/>
</dbReference>
<comment type="caution">
    <text evidence="5">The sequence shown here is derived from an EMBL/GenBank/DDBJ whole genome shotgun (WGS) entry which is preliminary data.</text>
</comment>
<feature type="region of interest" description="Disordered" evidence="1">
    <location>
        <begin position="256"/>
        <end position="375"/>
    </location>
</feature>
<dbReference type="Proteomes" id="UP001262410">
    <property type="component" value="Unassembled WGS sequence"/>
</dbReference>
<dbReference type="EMBL" id="JAVDPW010000007">
    <property type="protein sequence ID" value="MDR6291643.1"/>
    <property type="molecule type" value="Genomic_DNA"/>
</dbReference>
<proteinExistence type="predicted"/>
<dbReference type="InterPro" id="IPR029030">
    <property type="entry name" value="Caspase-like_dom_sf"/>
</dbReference>